<gene>
    <name evidence="5" type="ORF">M011DRAFT_486596</name>
</gene>
<evidence type="ECO:0000256" key="2">
    <source>
        <dbReference type="PROSITE-ProRule" id="PRU00176"/>
    </source>
</evidence>
<feature type="compositionally biased region" description="Basic and acidic residues" evidence="3">
    <location>
        <begin position="167"/>
        <end position="186"/>
    </location>
</feature>
<dbReference type="SMART" id="SM01218">
    <property type="entry name" value="FoP_duplication"/>
    <property type="match status" value="1"/>
</dbReference>
<feature type="region of interest" description="Disordered" evidence="3">
    <location>
        <begin position="157"/>
        <end position="208"/>
    </location>
</feature>
<organism evidence="5 6">
    <name type="scientific">Sporormia fimetaria CBS 119925</name>
    <dbReference type="NCBI Taxonomy" id="1340428"/>
    <lineage>
        <taxon>Eukaryota</taxon>
        <taxon>Fungi</taxon>
        <taxon>Dikarya</taxon>
        <taxon>Ascomycota</taxon>
        <taxon>Pezizomycotina</taxon>
        <taxon>Dothideomycetes</taxon>
        <taxon>Pleosporomycetidae</taxon>
        <taxon>Pleosporales</taxon>
        <taxon>Sporormiaceae</taxon>
        <taxon>Sporormia</taxon>
    </lineage>
</organism>
<dbReference type="InterPro" id="IPR035979">
    <property type="entry name" value="RBD_domain_sf"/>
</dbReference>
<proteinExistence type="predicted"/>
<evidence type="ECO:0000313" key="5">
    <source>
        <dbReference type="EMBL" id="KAF2747313.1"/>
    </source>
</evidence>
<dbReference type="InterPro" id="IPR012677">
    <property type="entry name" value="Nucleotide-bd_a/b_plait_sf"/>
</dbReference>
<dbReference type="InterPro" id="IPR025715">
    <property type="entry name" value="FoP_C"/>
</dbReference>
<dbReference type="PANTHER" id="PTHR19965:SF35">
    <property type="entry name" value="RNA ANNEALING PROTEIN YRA1"/>
    <property type="match status" value="1"/>
</dbReference>
<dbReference type="Proteomes" id="UP000799440">
    <property type="component" value="Unassembled WGS sequence"/>
</dbReference>
<evidence type="ECO:0000256" key="1">
    <source>
        <dbReference type="ARBA" id="ARBA00022884"/>
    </source>
</evidence>
<dbReference type="GO" id="GO:0003729">
    <property type="term" value="F:mRNA binding"/>
    <property type="evidence" value="ECO:0007669"/>
    <property type="project" value="TreeGrafter"/>
</dbReference>
<protein>
    <recommendedName>
        <fullName evidence="4">RRM domain-containing protein</fullName>
    </recommendedName>
</protein>
<feature type="compositionally biased region" description="Basic residues" evidence="3">
    <location>
        <begin position="16"/>
        <end position="28"/>
    </location>
</feature>
<evidence type="ECO:0000313" key="6">
    <source>
        <dbReference type="Proteomes" id="UP000799440"/>
    </source>
</evidence>
<dbReference type="EMBL" id="MU006573">
    <property type="protein sequence ID" value="KAF2747313.1"/>
    <property type="molecule type" value="Genomic_DNA"/>
</dbReference>
<dbReference type="InterPro" id="IPR000504">
    <property type="entry name" value="RRM_dom"/>
</dbReference>
<dbReference type="Pfam" id="PF00076">
    <property type="entry name" value="RRM_1"/>
    <property type="match status" value="1"/>
</dbReference>
<evidence type="ECO:0000259" key="4">
    <source>
        <dbReference type="PROSITE" id="PS50102"/>
    </source>
</evidence>
<dbReference type="SUPFAM" id="SSF54928">
    <property type="entry name" value="RNA-binding domain, RBD"/>
    <property type="match status" value="1"/>
</dbReference>
<sequence length="255" mass="27516">MSSTKLDQSLDDILKTRRQSNRRGRGTRRTGSGRPAASEAPVGGVQKTKPAKQAKAVPTGPAATGSGESKIMISNLPLDVEESQLKEYFVSAVNIGKPKRVMIQYGPTGRSLGSAMVIFHKPDHAAKAVKALDNIRIDNRPIKVEVLVSARDAPAAAATQSLADRVSQPKKDKPKPATATKAKDAGGRGGRRGRGGRGGRTREKKKTVEELDAEMEDYFPANDAMDFVQDVTRLRASRCSPVNRQVYIFHSTGKI</sequence>
<keyword evidence="1 2" id="KW-0694">RNA-binding</keyword>
<dbReference type="PANTHER" id="PTHR19965">
    <property type="entry name" value="RNA AND EXPORT FACTOR BINDING PROTEIN"/>
    <property type="match status" value="1"/>
</dbReference>
<dbReference type="GO" id="GO:0005634">
    <property type="term" value="C:nucleus"/>
    <property type="evidence" value="ECO:0007669"/>
    <property type="project" value="TreeGrafter"/>
</dbReference>
<dbReference type="Pfam" id="PF13865">
    <property type="entry name" value="FoP_duplication"/>
    <property type="match status" value="1"/>
</dbReference>
<dbReference type="InterPro" id="IPR051229">
    <property type="entry name" value="ALYREF_mRNA_export"/>
</dbReference>
<dbReference type="SMART" id="SM00360">
    <property type="entry name" value="RRM"/>
    <property type="match status" value="1"/>
</dbReference>
<feature type="region of interest" description="Disordered" evidence="3">
    <location>
        <begin position="1"/>
        <end position="68"/>
    </location>
</feature>
<keyword evidence="6" id="KW-1185">Reference proteome</keyword>
<dbReference type="AlphaFoldDB" id="A0A6A6VB23"/>
<dbReference type="PROSITE" id="PS50102">
    <property type="entry name" value="RRM"/>
    <property type="match status" value="1"/>
</dbReference>
<accession>A0A6A6VB23</accession>
<feature type="compositionally biased region" description="Basic residues" evidence="3">
    <location>
        <begin position="189"/>
        <end position="205"/>
    </location>
</feature>
<feature type="domain" description="RRM" evidence="4">
    <location>
        <begin position="69"/>
        <end position="149"/>
    </location>
</feature>
<name>A0A6A6VB23_9PLEO</name>
<dbReference type="OrthoDB" id="346839at2759"/>
<dbReference type="Gene3D" id="3.30.70.330">
    <property type="match status" value="1"/>
</dbReference>
<evidence type="ECO:0000256" key="3">
    <source>
        <dbReference type="SAM" id="MobiDB-lite"/>
    </source>
</evidence>
<reference evidence="5" key="1">
    <citation type="journal article" date="2020" name="Stud. Mycol.">
        <title>101 Dothideomycetes genomes: a test case for predicting lifestyles and emergence of pathogens.</title>
        <authorList>
            <person name="Haridas S."/>
            <person name="Albert R."/>
            <person name="Binder M."/>
            <person name="Bloem J."/>
            <person name="Labutti K."/>
            <person name="Salamov A."/>
            <person name="Andreopoulos B."/>
            <person name="Baker S."/>
            <person name="Barry K."/>
            <person name="Bills G."/>
            <person name="Bluhm B."/>
            <person name="Cannon C."/>
            <person name="Castanera R."/>
            <person name="Culley D."/>
            <person name="Daum C."/>
            <person name="Ezra D."/>
            <person name="Gonzalez J."/>
            <person name="Henrissat B."/>
            <person name="Kuo A."/>
            <person name="Liang C."/>
            <person name="Lipzen A."/>
            <person name="Lutzoni F."/>
            <person name="Magnuson J."/>
            <person name="Mondo S."/>
            <person name="Nolan M."/>
            <person name="Ohm R."/>
            <person name="Pangilinan J."/>
            <person name="Park H.-J."/>
            <person name="Ramirez L."/>
            <person name="Alfaro M."/>
            <person name="Sun H."/>
            <person name="Tritt A."/>
            <person name="Yoshinaga Y."/>
            <person name="Zwiers L.-H."/>
            <person name="Turgeon B."/>
            <person name="Goodwin S."/>
            <person name="Spatafora J."/>
            <person name="Crous P."/>
            <person name="Grigoriev I."/>
        </authorList>
    </citation>
    <scope>NUCLEOTIDE SEQUENCE</scope>
    <source>
        <strain evidence="5">CBS 119925</strain>
    </source>
</reference>